<dbReference type="AlphaFoldDB" id="A0A3N4J192"/>
<accession>A0A3N4J192</accession>
<name>A0A3N4J192_9PEZI</name>
<keyword evidence="3" id="KW-1185">Reference proteome</keyword>
<proteinExistence type="predicted"/>
<dbReference type="EMBL" id="ML120513">
    <property type="protein sequence ID" value="RPA90818.1"/>
    <property type="molecule type" value="Genomic_DNA"/>
</dbReference>
<evidence type="ECO:0000256" key="1">
    <source>
        <dbReference type="SAM" id="MobiDB-lite"/>
    </source>
</evidence>
<dbReference type="Proteomes" id="UP000276215">
    <property type="component" value="Unassembled WGS sequence"/>
</dbReference>
<sequence>MGGFPVKYVTASTWTTTWSPSHCEKSPGIGHSSQAGCNLPCFRSVCSSIPGPAATPVRNGCPPARTIRPRTESGGGPSKLSEGQSNRGGAPTKSVGFPARLGRHPGAPPTL</sequence>
<evidence type="ECO:0000313" key="2">
    <source>
        <dbReference type="EMBL" id="RPA90818.1"/>
    </source>
</evidence>
<gene>
    <name evidence="2" type="ORF">L873DRAFT_1820426</name>
</gene>
<feature type="region of interest" description="Disordered" evidence="1">
    <location>
        <begin position="53"/>
        <end position="111"/>
    </location>
</feature>
<reference evidence="2 3" key="1">
    <citation type="journal article" date="2018" name="Nat. Ecol. Evol.">
        <title>Pezizomycetes genomes reveal the molecular basis of ectomycorrhizal truffle lifestyle.</title>
        <authorList>
            <person name="Murat C."/>
            <person name="Payen T."/>
            <person name="Noel B."/>
            <person name="Kuo A."/>
            <person name="Morin E."/>
            <person name="Chen J."/>
            <person name="Kohler A."/>
            <person name="Krizsan K."/>
            <person name="Balestrini R."/>
            <person name="Da Silva C."/>
            <person name="Montanini B."/>
            <person name="Hainaut M."/>
            <person name="Levati E."/>
            <person name="Barry K.W."/>
            <person name="Belfiori B."/>
            <person name="Cichocki N."/>
            <person name="Clum A."/>
            <person name="Dockter R.B."/>
            <person name="Fauchery L."/>
            <person name="Guy J."/>
            <person name="Iotti M."/>
            <person name="Le Tacon F."/>
            <person name="Lindquist E.A."/>
            <person name="Lipzen A."/>
            <person name="Malagnac F."/>
            <person name="Mello A."/>
            <person name="Molinier V."/>
            <person name="Miyauchi S."/>
            <person name="Poulain J."/>
            <person name="Riccioni C."/>
            <person name="Rubini A."/>
            <person name="Sitrit Y."/>
            <person name="Splivallo R."/>
            <person name="Traeger S."/>
            <person name="Wang M."/>
            <person name="Zifcakova L."/>
            <person name="Wipf D."/>
            <person name="Zambonelli A."/>
            <person name="Paolocci F."/>
            <person name="Nowrousian M."/>
            <person name="Ottonello S."/>
            <person name="Baldrian P."/>
            <person name="Spatafora J.W."/>
            <person name="Henrissat B."/>
            <person name="Nagy L.G."/>
            <person name="Aury J.M."/>
            <person name="Wincker P."/>
            <person name="Grigoriev I.V."/>
            <person name="Bonfante P."/>
            <person name="Martin F.M."/>
        </authorList>
    </citation>
    <scope>NUCLEOTIDE SEQUENCE [LARGE SCALE GENOMIC DNA]</scope>
    <source>
        <strain evidence="2 3">120613-1</strain>
    </source>
</reference>
<evidence type="ECO:0000313" key="3">
    <source>
        <dbReference type="Proteomes" id="UP000276215"/>
    </source>
</evidence>
<protein>
    <submittedName>
        <fullName evidence="2">Uncharacterized protein</fullName>
    </submittedName>
</protein>
<organism evidence="2 3">
    <name type="scientific">Choiromyces venosus 120613-1</name>
    <dbReference type="NCBI Taxonomy" id="1336337"/>
    <lineage>
        <taxon>Eukaryota</taxon>
        <taxon>Fungi</taxon>
        <taxon>Dikarya</taxon>
        <taxon>Ascomycota</taxon>
        <taxon>Pezizomycotina</taxon>
        <taxon>Pezizomycetes</taxon>
        <taxon>Pezizales</taxon>
        <taxon>Tuberaceae</taxon>
        <taxon>Choiromyces</taxon>
    </lineage>
</organism>